<protein>
    <recommendedName>
        <fullName evidence="4">Tryptophan-rich sensory protein</fullName>
    </recommendedName>
</protein>
<feature type="transmembrane region" description="Helical" evidence="1">
    <location>
        <begin position="171"/>
        <end position="189"/>
    </location>
</feature>
<dbReference type="Gene3D" id="1.20.1260.100">
    <property type="entry name" value="TspO/MBR protein"/>
    <property type="match status" value="1"/>
</dbReference>
<evidence type="ECO:0000313" key="3">
    <source>
        <dbReference type="Proteomes" id="UP000193411"/>
    </source>
</evidence>
<dbReference type="PANTHER" id="PTHR33802:SF1">
    <property type="entry name" value="XK-RELATED PROTEIN"/>
    <property type="match status" value="1"/>
</dbReference>
<dbReference type="InterPro" id="IPR038330">
    <property type="entry name" value="TspO/MBR-related_sf"/>
</dbReference>
<evidence type="ECO:0008006" key="4">
    <source>
        <dbReference type="Google" id="ProtNLM"/>
    </source>
</evidence>
<keyword evidence="1" id="KW-0472">Membrane</keyword>
<feature type="transmembrane region" description="Helical" evidence="1">
    <location>
        <begin position="31"/>
        <end position="52"/>
    </location>
</feature>
<feature type="transmembrane region" description="Helical" evidence="1">
    <location>
        <begin position="106"/>
        <end position="127"/>
    </location>
</feature>
<reference evidence="2 3" key="1">
    <citation type="submission" date="2016-07" db="EMBL/GenBank/DDBJ databases">
        <title>Pervasive Adenine N6-methylation of Active Genes in Fungi.</title>
        <authorList>
            <consortium name="DOE Joint Genome Institute"/>
            <person name="Mondo S.J."/>
            <person name="Dannebaum R.O."/>
            <person name="Kuo R.C."/>
            <person name="Labutti K."/>
            <person name="Haridas S."/>
            <person name="Kuo A."/>
            <person name="Salamov A."/>
            <person name="Ahrendt S.R."/>
            <person name="Lipzen A."/>
            <person name="Sullivan W."/>
            <person name="Andreopoulos W.B."/>
            <person name="Clum A."/>
            <person name="Lindquist E."/>
            <person name="Daum C."/>
            <person name="Ramamoorthy G.K."/>
            <person name="Gryganskyi A."/>
            <person name="Culley D."/>
            <person name="Magnuson J.K."/>
            <person name="James T.Y."/>
            <person name="O'Malley M.A."/>
            <person name="Stajich J.E."/>
            <person name="Spatafora J.W."/>
            <person name="Visel A."/>
            <person name="Grigoriev I.V."/>
        </authorList>
    </citation>
    <scope>NUCLEOTIDE SEQUENCE [LARGE SCALE GENOMIC DNA]</scope>
    <source>
        <strain evidence="2 3">PL171</strain>
    </source>
</reference>
<dbReference type="PANTHER" id="PTHR33802">
    <property type="entry name" value="SI:CH211-161H7.5-RELATED"/>
    <property type="match status" value="1"/>
</dbReference>
<evidence type="ECO:0000313" key="2">
    <source>
        <dbReference type="EMBL" id="ORZ29189.1"/>
    </source>
</evidence>
<dbReference type="OrthoDB" id="5586934at2759"/>
<name>A0A1Y2H3Q4_9FUNG</name>
<feature type="transmembrane region" description="Helical" evidence="1">
    <location>
        <begin position="134"/>
        <end position="151"/>
    </location>
</feature>
<feature type="transmembrane region" description="Helical" evidence="1">
    <location>
        <begin position="196"/>
        <end position="217"/>
    </location>
</feature>
<keyword evidence="3" id="KW-1185">Reference proteome</keyword>
<evidence type="ECO:0000256" key="1">
    <source>
        <dbReference type="SAM" id="Phobius"/>
    </source>
</evidence>
<dbReference type="EMBL" id="MCFL01000305">
    <property type="protein sequence ID" value="ORZ29189.1"/>
    <property type="molecule type" value="Genomic_DNA"/>
</dbReference>
<feature type="transmembrane region" description="Helical" evidence="1">
    <location>
        <begin position="73"/>
        <end position="94"/>
    </location>
</feature>
<gene>
    <name evidence="2" type="ORF">BCR44DRAFT_1180212</name>
</gene>
<comment type="caution">
    <text evidence="2">The sequence shown here is derived from an EMBL/GenBank/DDBJ whole genome shotgun (WGS) entry which is preliminary data.</text>
</comment>
<dbReference type="Proteomes" id="UP000193411">
    <property type="component" value="Unassembled WGS sequence"/>
</dbReference>
<dbReference type="AlphaFoldDB" id="A0A1Y2H3Q4"/>
<organism evidence="2 3">
    <name type="scientific">Catenaria anguillulae PL171</name>
    <dbReference type="NCBI Taxonomy" id="765915"/>
    <lineage>
        <taxon>Eukaryota</taxon>
        <taxon>Fungi</taxon>
        <taxon>Fungi incertae sedis</taxon>
        <taxon>Blastocladiomycota</taxon>
        <taxon>Blastocladiomycetes</taxon>
        <taxon>Blastocladiales</taxon>
        <taxon>Catenariaceae</taxon>
        <taxon>Catenaria</taxon>
    </lineage>
</organism>
<accession>A0A1Y2H3Q4</accession>
<keyword evidence="1" id="KW-0812">Transmembrane</keyword>
<keyword evidence="1" id="KW-1133">Transmembrane helix</keyword>
<sequence length="280" mass="30342">MTAMYEPLNTVDLKEVEARLPTIFGAPPIRVANAVALLAVFIINGIGGSTLLSGLSTGQVSDSYPNFIVPEGAAFSIWGAIYFFLAAWGIYQLLPRSYNDVTYNEGVGYIFPLNAVCNCTWIIIWAFRIPALSVIFIASILATNAVVYYRLKTNDPNPSWANYFCGHVGFSMYTAWLIGATFVNTFAVATTRDPKFIGETIAALVIIGVIEIFVTLWSGDPIITGVGCWTLCWIYVKNSSVDMLNSASLVLAIILGCVTGIMWAIRVFQMASGRGGVAIA</sequence>
<proteinExistence type="predicted"/>
<feature type="transmembrane region" description="Helical" evidence="1">
    <location>
        <begin position="243"/>
        <end position="265"/>
    </location>
</feature>